<evidence type="ECO:0000313" key="1">
    <source>
        <dbReference type="EMBL" id="WTQ76175.1"/>
    </source>
</evidence>
<dbReference type="AlphaFoldDB" id="A0AAU1LYD4"/>
<reference evidence="1" key="1">
    <citation type="submission" date="2022-10" db="EMBL/GenBank/DDBJ databases">
        <title>The complete genomes of actinobacterial strains from the NBC collection.</title>
        <authorList>
            <person name="Joergensen T.S."/>
            <person name="Alvarez Arevalo M."/>
            <person name="Sterndorff E.B."/>
            <person name="Faurdal D."/>
            <person name="Vuksanovic O."/>
            <person name="Mourched A.-S."/>
            <person name="Charusanti P."/>
            <person name="Shaw S."/>
            <person name="Blin K."/>
            <person name="Weber T."/>
        </authorList>
    </citation>
    <scope>NUCLEOTIDE SEQUENCE</scope>
    <source>
        <strain evidence="1">NBC_00148</strain>
    </source>
</reference>
<gene>
    <name evidence="1" type="ORF">OG222_25070</name>
</gene>
<accession>A0AAU1LYD4</accession>
<protein>
    <submittedName>
        <fullName evidence="1">Uncharacterized protein</fullName>
    </submittedName>
</protein>
<organism evidence="1">
    <name type="scientific">Streptomyces sp. NBC_00148</name>
    <dbReference type="NCBI Taxonomy" id="2903626"/>
    <lineage>
        <taxon>Bacteria</taxon>
        <taxon>Bacillati</taxon>
        <taxon>Actinomycetota</taxon>
        <taxon>Actinomycetes</taxon>
        <taxon>Kitasatosporales</taxon>
        <taxon>Streptomycetaceae</taxon>
        <taxon>Streptomyces</taxon>
    </lineage>
</organism>
<sequence length="163" mass="17214">MDSGLAEEKDAGGRGAGMSLIQRLWAGGELPFRDGLYRADDTGLELYVDGPGAYHPDAGQPIPFRLGGPLRVAEAVAEDGTTEADPCFESPLPDGSGWITGGGGGMGNIGYIARLDADRSVRWVAAMWASNPFVSVRYAGTTAVLTNDWRNRLTLDLTDPALS</sequence>
<proteinExistence type="predicted"/>
<dbReference type="EMBL" id="CP108169">
    <property type="protein sequence ID" value="WTQ76175.1"/>
    <property type="molecule type" value="Genomic_DNA"/>
</dbReference>
<name>A0AAU1LYD4_9ACTN</name>